<keyword evidence="2" id="KW-1185">Reference proteome</keyword>
<dbReference type="GeneID" id="85350313"/>
<comment type="caution">
    <text evidence="1">The sequence shown here is derived from an EMBL/GenBank/DDBJ whole genome shotgun (WGS) entry which is preliminary data.</text>
</comment>
<reference evidence="1" key="1">
    <citation type="submission" date="2023-06" db="EMBL/GenBank/DDBJ databases">
        <authorList>
            <consortium name="Lawrence Berkeley National Laboratory"/>
            <person name="Ahrendt S."/>
            <person name="Sahu N."/>
            <person name="Indic B."/>
            <person name="Wong-Bajracharya J."/>
            <person name="Merenyi Z."/>
            <person name="Ke H.-M."/>
            <person name="Monk M."/>
            <person name="Kocsube S."/>
            <person name="Drula E."/>
            <person name="Lipzen A."/>
            <person name="Balint B."/>
            <person name="Henrissat B."/>
            <person name="Andreopoulos B."/>
            <person name="Martin F.M."/>
            <person name="Harder C.B."/>
            <person name="Rigling D."/>
            <person name="Ford K.L."/>
            <person name="Foster G.D."/>
            <person name="Pangilinan J."/>
            <person name="Papanicolaou A."/>
            <person name="Barry K."/>
            <person name="LaButti K."/>
            <person name="Viragh M."/>
            <person name="Koriabine M."/>
            <person name="Yan M."/>
            <person name="Riley R."/>
            <person name="Champramary S."/>
            <person name="Plett K.L."/>
            <person name="Tsai I.J."/>
            <person name="Slot J."/>
            <person name="Sipos G."/>
            <person name="Plett J."/>
            <person name="Nagy L.G."/>
            <person name="Grigoriev I.V."/>
        </authorList>
    </citation>
    <scope>NUCLEOTIDE SEQUENCE</scope>
    <source>
        <strain evidence="1">CCBAS 213</strain>
    </source>
</reference>
<feature type="non-terminal residue" evidence="1">
    <location>
        <position position="92"/>
    </location>
</feature>
<proteinExistence type="predicted"/>
<organism evidence="1 2">
    <name type="scientific">Armillaria tabescens</name>
    <name type="common">Ringless honey mushroom</name>
    <name type="synonym">Agaricus tabescens</name>
    <dbReference type="NCBI Taxonomy" id="1929756"/>
    <lineage>
        <taxon>Eukaryota</taxon>
        <taxon>Fungi</taxon>
        <taxon>Dikarya</taxon>
        <taxon>Basidiomycota</taxon>
        <taxon>Agaricomycotina</taxon>
        <taxon>Agaricomycetes</taxon>
        <taxon>Agaricomycetidae</taxon>
        <taxon>Agaricales</taxon>
        <taxon>Marasmiineae</taxon>
        <taxon>Physalacriaceae</taxon>
        <taxon>Desarmillaria</taxon>
    </lineage>
</organism>
<sequence length="92" mass="10626">SRQSMCWNQNLICPSLILPKQWQKGCFHSDFCSRDQLWTNTGMYKTPKPGDEFPLDLGRYLEPSQGWMNEGSVHIDMMHCHLSKAPLQSALK</sequence>
<dbReference type="AlphaFoldDB" id="A0AA39TRA8"/>
<dbReference type="Proteomes" id="UP001175211">
    <property type="component" value="Unassembled WGS sequence"/>
</dbReference>
<evidence type="ECO:0000313" key="1">
    <source>
        <dbReference type="EMBL" id="KAK0467757.1"/>
    </source>
</evidence>
<dbReference type="EMBL" id="JAUEPS010000002">
    <property type="protein sequence ID" value="KAK0467757.1"/>
    <property type="molecule type" value="Genomic_DNA"/>
</dbReference>
<protein>
    <submittedName>
        <fullName evidence="1">Uncharacterized protein</fullName>
    </submittedName>
</protein>
<evidence type="ECO:0000313" key="2">
    <source>
        <dbReference type="Proteomes" id="UP001175211"/>
    </source>
</evidence>
<accession>A0AA39TRA8</accession>
<gene>
    <name evidence="1" type="ORF">EV420DRAFT_1255439</name>
</gene>
<name>A0AA39TRA8_ARMTA</name>
<feature type="non-terminal residue" evidence="1">
    <location>
        <position position="1"/>
    </location>
</feature>
<dbReference type="RefSeq" id="XP_060338032.1">
    <property type="nucleotide sequence ID" value="XM_060466765.1"/>
</dbReference>